<dbReference type="eggNOG" id="arCOG10133">
    <property type="taxonomic scope" value="Archaea"/>
</dbReference>
<protein>
    <recommendedName>
        <fullName evidence="3">Pectate lyase superfamily protein domain-containing protein</fullName>
    </recommendedName>
</protein>
<dbReference type="Proteomes" id="UP000011566">
    <property type="component" value="Unassembled WGS sequence"/>
</dbReference>
<reference evidence="1 2" key="1">
    <citation type="journal article" date="2014" name="PLoS Genet.">
        <title>Phylogenetically driven sequencing of extremely halophilic archaea reveals strategies for static and dynamic osmo-response.</title>
        <authorList>
            <person name="Becker E.A."/>
            <person name="Seitzer P.M."/>
            <person name="Tritt A."/>
            <person name="Larsen D."/>
            <person name="Krusor M."/>
            <person name="Yao A.I."/>
            <person name="Wu D."/>
            <person name="Madern D."/>
            <person name="Eisen J.A."/>
            <person name="Darling A.E."/>
            <person name="Facciotti M.T."/>
        </authorList>
    </citation>
    <scope>NUCLEOTIDE SEQUENCE [LARGE SCALE GENOMIC DNA]</scope>
    <source>
        <strain evidence="1 2">100A6</strain>
    </source>
</reference>
<evidence type="ECO:0000313" key="1">
    <source>
        <dbReference type="EMBL" id="EMA36770.1"/>
    </source>
</evidence>
<evidence type="ECO:0000313" key="2">
    <source>
        <dbReference type="Proteomes" id="UP000011566"/>
    </source>
</evidence>
<feature type="non-terminal residue" evidence="1">
    <location>
        <position position="119"/>
    </location>
</feature>
<accession>M0LXD3</accession>
<evidence type="ECO:0008006" key="3">
    <source>
        <dbReference type="Google" id="ProtNLM"/>
    </source>
</evidence>
<sequence length="119" mass="12840">MVEDAGCDPSGNEPCDDQITAAADDYTLLEFPEGEYKITEKNAVLGHTNVGFVGTGDTRFVVPEDFNEKVLVVDRGEGVLFEGIDIDQRADGATPALHIAGDDDIRVHDVELIGQGIHR</sequence>
<gene>
    <name evidence="1" type="ORF">C447_14224</name>
</gene>
<dbReference type="EMBL" id="AOMB01000040">
    <property type="protein sequence ID" value="EMA36770.1"/>
    <property type="molecule type" value="Genomic_DNA"/>
</dbReference>
<dbReference type="AlphaFoldDB" id="M0LXD3"/>
<dbReference type="PATRIC" id="fig|1132509.6.peg.3321"/>
<proteinExistence type="predicted"/>
<comment type="caution">
    <text evidence="1">The sequence shown here is derived from an EMBL/GenBank/DDBJ whole genome shotgun (WGS) entry which is preliminary data.</text>
</comment>
<name>M0LXD3_9EURY</name>
<organism evidence="1 2">
    <name type="scientific">Halococcus hamelinensis 100A6</name>
    <dbReference type="NCBI Taxonomy" id="1132509"/>
    <lineage>
        <taxon>Archaea</taxon>
        <taxon>Methanobacteriati</taxon>
        <taxon>Methanobacteriota</taxon>
        <taxon>Stenosarchaea group</taxon>
        <taxon>Halobacteria</taxon>
        <taxon>Halobacteriales</taxon>
        <taxon>Halococcaceae</taxon>
        <taxon>Halococcus</taxon>
    </lineage>
</organism>
<keyword evidence="2" id="KW-1185">Reference proteome</keyword>